<dbReference type="CDD" id="cd04730">
    <property type="entry name" value="NPD_like"/>
    <property type="match status" value="1"/>
</dbReference>
<dbReference type="InterPro" id="IPR013785">
    <property type="entry name" value="Aldolase_TIM"/>
</dbReference>
<dbReference type="GO" id="GO:0051213">
    <property type="term" value="F:dioxygenase activity"/>
    <property type="evidence" value="ECO:0007669"/>
    <property type="project" value="UniProtKB-KW"/>
</dbReference>
<keyword evidence="1" id="KW-0285">Flavoprotein</keyword>
<keyword evidence="2" id="KW-0288">FMN</keyword>
<name>A0A1M6NM67_9BACT</name>
<evidence type="ECO:0000256" key="2">
    <source>
        <dbReference type="ARBA" id="ARBA00022643"/>
    </source>
</evidence>
<dbReference type="InterPro" id="IPR004136">
    <property type="entry name" value="NMO"/>
</dbReference>
<dbReference type="Proteomes" id="UP000183994">
    <property type="component" value="Unassembled WGS sequence"/>
</dbReference>
<gene>
    <name evidence="4" type="ORF">SAMN02745216_02628</name>
</gene>
<keyword evidence="4" id="KW-0223">Dioxygenase</keyword>
<evidence type="ECO:0000313" key="4">
    <source>
        <dbReference type="EMBL" id="SHJ96726.1"/>
    </source>
</evidence>
<evidence type="ECO:0000256" key="1">
    <source>
        <dbReference type="ARBA" id="ARBA00022630"/>
    </source>
</evidence>
<protein>
    <submittedName>
        <fullName evidence="4">NAD(P)H-dependent flavin oxidoreductase YrpB, nitropropane dioxygenase family</fullName>
    </submittedName>
</protein>
<reference evidence="5" key="1">
    <citation type="submission" date="2016-11" db="EMBL/GenBank/DDBJ databases">
        <authorList>
            <person name="Varghese N."/>
            <person name="Submissions S."/>
        </authorList>
    </citation>
    <scope>NUCLEOTIDE SEQUENCE [LARGE SCALE GENOMIC DNA]</scope>
    <source>
        <strain evidence="5">DSM 16219</strain>
    </source>
</reference>
<dbReference type="PANTHER" id="PTHR32332:SF38">
    <property type="entry name" value="MONOOXYGENASE RV1533-RELATED"/>
    <property type="match status" value="1"/>
</dbReference>
<evidence type="ECO:0000313" key="5">
    <source>
        <dbReference type="Proteomes" id="UP000183994"/>
    </source>
</evidence>
<evidence type="ECO:0000256" key="3">
    <source>
        <dbReference type="ARBA" id="ARBA00023002"/>
    </source>
</evidence>
<sequence length="383" mass="40014">MAKRVLRTPLCDMLNIDYPILSAGMGPTLIGEPNGAPVELVVAVSEAGGLGVLGGAGFTLDGLQEAIREIKAQTGKPFGVDLLLPKNLPGGTMTGGKENLTLAQVIEFLPKEHLDWFRKVEKEMGFPALEDLMVNNDTTTMNPKEAVAICIEERVPLFAAGLGDPGWMVDEAHARGMKVLGVVGNAKNAGRVSKSGVDLIAAQGHEGGGHTGRVGTFALLPQAIDAAYPVPVLAAGGVGDGRGLAAALAMGCIGVWVGTRFLATNEGGAMDLCKQRIVESTDEGTRVSKLYTGKTSRANVTRFHELWDSSGLEALPFPFQVLLASALLGGLIRSGHDDHVGGFAGQVSGLIHEIKPAAQVVEDMVEQAADILSRKLPSTVKTA</sequence>
<keyword evidence="3" id="KW-0560">Oxidoreductase</keyword>
<accession>A0A1M6NM67</accession>
<proteinExistence type="predicted"/>
<dbReference type="Gene3D" id="3.20.20.70">
    <property type="entry name" value="Aldolase class I"/>
    <property type="match status" value="1"/>
</dbReference>
<dbReference type="PANTHER" id="PTHR32332">
    <property type="entry name" value="2-NITROPROPANE DIOXYGENASE"/>
    <property type="match status" value="1"/>
</dbReference>
<dbReference type="SUPFAM" id="SSF51412">
    <property type="entry name" value="Inosine monophosphate dehydrogenase (IMPDH)"/>
    <property type="match status" value="1"/>
</dbReference>
<dbReference type="AlphaFoldDB" id="A0A1M6NM67"/>
<dbReference type="GO" id="GO:0018580">
    <property type="term" value="F:nitronate monooxygenase activity"/>
    <property type="evidence" value="ECO:0007669"/>
    <property type="project" value="InterPro"/>
</dbReference>
<dbReference type="OrthoDB" id="9778912at2"/>
<organism evidence="4 5">
    <name type="scientific">Desulfatibacillum alkenivorans DSM 16219</name>
    <dbReference type="NCBI Taxonomy" id="1121393"/>
    <lineage>
        <taxon>Bacteria</taxon>
        <taxon>Pseudomonadati</taxon>
        <taxon>Thermodesulfobacteriota</taxon>
        <taxon>Desulfobacteria</taxon>
        <taxon>Desulfobacterales</taxon>
        <taxon>Desulfatibacillaceae</taxon>
        <taxon>Desulfatibacillum</taxon>
    </lineage>
</organism>
<keyword evidence="5" id="KW-1185">Reference proteome</keyword>
<dbReference type="STRING" id="1121393.SAMN02745216_02628"/>
<dbReference type="RefSeq" id="WP_073476511.1">
    <property type="nucleotide sequence ID" value="NZ_FQZU01000015.1"/>
</dbReference>
<dbReference type="EMBL" id="FQZU01000015">
    <property type="protein sequence ID" value="SHJ96726.1"/>
    <property type="molecule type" value="Genomic_DNA"/>
</dbReference>
<dbReference type="Pfam" id="PF03060">
    <property type="entry name" value="NMO"/>
    <property type="match status" value="1"/>
</dbReference>